<accession>A0A7C3LVA0</accession>
<dbReference type="Gene3D" id="3.20.20.150">
    <property type="entry name" value="Divalent-metal-dependent TIM barrel enzymes"/>
    <property type="match status" value="1"/>
</dbReference>
<comment type="caution">
    <text evidence="1">The sequence shown here is derived from an EMBL/GenBank/DDBJ whole genome shotgun (WGS) entry which is preliminary data.</text>
</comment>
<proteinExistence type="predicted"/>
<dbReference type="EMBL" id="DTMM01000101">
    <property type="protein sequence ID" value="HFT93363.1"/>
    <property type="molecule type" value="Genomic_DNA"/>
</dbReference>
<evidence type="ECO:0000313" key="1">
    <source>
        <dbReference type="EMBL" id="HFT93363.1"/>
    </source>
</evidence>
<gene>
    <name evidence="1" type="ORF">ENX03_05380</name>
</gene>
<organism evidence="1">
    <name type="scientific">Leptospirillum ferriphilum</name>
    <dbReference type="NCBI Taxonomy" id="178606"/>
    <lineage>
        <taxon>Bacteria</taxon>
        <taxon>Pseudomonadati</taxon>
        <taxon>Nitrospirota</taxon>
        <taxon>Nitrospiria</taxon>
        <taxon>Nitrospirales</taxon>
        <taxon>Nitrospiraceae</taxon>
        <taxon>Leptospirillum</taxon>
    </lineage>
</organism>
<sequence>MRKVTAAPIALQGPGSLPRLGVGLSTDFYFPPLEELLAALQASSLRPDYIEIFRGKTEDLERARREIVPSDIPLSYHGDALWYTEPAFPHSPAYQRETCRANRHLDALGSPWIIHECARKTLAGRTFGYYLPPVLDPSVARVIRDNALLLQSRLRGRTLLIEIPPFPFFSMGSLSPGDFFRTILEGTSLGMGLDIGHAMTAFRIEQPFFVPQDFAGWIRDTFPLEHVVEIHAGGLSMSGEPLSPDFWDDHRVRIPDLLWECLEAVLVLCPFPALRGAALEVDNKDIQTVVEEFGRFRQIVDPAWPESRPDGRIALDRGRAMPSGEGQHCGIHVTETLDNLLLETLLEGRPVSPEITRGDPALYRNRIYAEEIWEFGGYLPDIFPRTIESVEKFLGNPRQDFVDFFHTIAFSEFDPYDYLRTKTFVTGLWVEDLIQRKKITGKAADHVLQTVREEITLLLYDQETVNGDPCPGESLREGCPVCKVRNRT</sequence>
<protein>
    <submittedName>
        <fullName evidence="1">DUF692 family protein</fullName>
    </submittedName>
</protein>
<reference evidence="1" key="1">
    <citation type="journal article" date="2020" name="mSystems">
        <title>Genome- and Community-Level Interaction Insights into Carbon Utilization and Element Cycling Functions of Hydrothermarchaeota in Hydrothermal Sediment.</title>
        <authorList>
            <person name="Zhou Z."/>
            <person name="Liu Y."/>
            <person name="Xu W."/>
            <person name="Pan J."/>
            <person name="Luo Z.H."/>
            <person name="Li M."/>
        </authorList>
    </citation>
    <scope>NUCLEOTIDE SEQUENCE [LARGE SCALE GENOMIC DNA]</scope>
    <source>
        <strain evidence="1">SpSt-902</strain>
    </source>
</reference>
<name>A0A7C3LVA0_9BACT</name>
<dbReference type="AlphaFoldDB" id="A0A7C3LVA0"/>